<evidence type="ECO:0000256" key="7">
    <source>
        <dbReference type="SAM" id="Phobius"/>
    </source>
</evidence>
<dbReference type="InterPro" id="IPR027417">
    <property type="entry name" value="P-loop_NTPase"/>
</dbReference>
<reference evidence="9 10" key="1">
    <citation type="journal article" date="2021" name="Nat. Commun.">
        <title>Incipient diploidization of the medicinal plant Perilla within 10,000 years.</title>
        <authorList>
            <person name="Zhang Y."/>
            <person name="Shen Q."/>
            <person name="Leng L."/>
            <person name="Zhang D."/>
            <person name="Chen S."/>
            <person name="Shi Y."/>
            <person name="Ning Z."/>
            <person name="Chen S."/>
        </authorList>
    </citation>
    <scope>NUCLEOTIDE SEQUENCE [LARGE SCALE GENOMIC DNA]</scope>
    <source>
        <strain evidence="10">cv. PC099</strain>
    </source>
</reference>
<evidence type="ECO:0000313" key="9">
    <source>
        <dbReference type="EMBL" id="KAH6833804.1"/>
    </source>
</evidence>
<dbReference type="InterPro" id="IPR025753">
    <property type="entry name" value="AAA_N_dom"/>
</dbReference>
<keyword evidence="7" id="KW-0472">Membrane</keyword>
<dbReference type="InterPro" id="IPR058017">
    <property type="entry name" value="At3g28540-like_C"/>
</dbReference>
<keyword evidence="7" id="KW-1133">Transmembrane helix</keyword>
<keyword evidence="4" id="KW-0460">Magnesium</keyword>
<evidence type="ECO:0000259" key="8">
    <source>
        <dbReference type="SMART" id="SM00382"/>
    </source>
</evidence>
<evidence type="ECO:0000256" key="2">
    <source>
        <dbReference type="ARBA" id="ARBA00007448"/>
    </source>
</evidence>
<keyword evidence="7" id="KW-0812">Transmembrane</keyword>
<protein>
    <submittedName>
        <fullName evidence="9">P-loop containing nucleoside triphosphate hydrolases superfamily protein</fullName>
    </submittedName>
</protein>
<dbReference type="PROSITE" id="PS00674">
    <property type="entry name" value="AAA"/>
    <property type="match status" value="1"/>
</dbReference>
<dbReference type="Pfam" id="PF14363">
    <property type="entry name" value="AAA_assoc"/>
    <property type="match status" value="1"/>
</dbReference>
<dbReference type="InterPro" id="IPR003959">
    <property type="entry name" value="ATPase_AAA_core"/>
</dbReference>
<evidence type="ECO:0000256" key="5">
    <source>
        <dbReference type="ARBA" id="ARBA00049360"/>
    </source>
</evidence>
<dbReference type="Pfam" id="PF00004">
    <property type="entry name" value="AAA"/>
    <property type="match status" value="1"/>
</dbReference>
<dbReference type="SUPFAM" id="SSF52540">
    <property type="entry name" value="P-loop containing nucleoside triphosphate hydrolases"/>
    <property type="match status" value="1"/>
</dbReference>
<dbReference type="CDD" id="cd19510">
    <property type="entry name" value="RecA-like_BCS1"/>
    <property type="match status" value="1"/>
</dbReference>
<comment type="catalytic activity">
    <reaction evidence="5">
        <text>ATP + H2O = ADP + phosphate + H(+)</text>
        <dbReference type="Rhea" id="RHEA:13065"/>
        <dbReference type="ChEBI" id="CHEBI:15377"/>
        <dbReference type="ChEBI" id="CHEBI:15378"/>
        <dbReference type="ChEBI" id="CHEBI:30616"/>
        <dbReference type="ChEBI" id="CHEBI:43474"/>
        <dbReference type="ChEBI" id="CHEBI:456216"/>
    </reaction>
</comment>
<accession>A0AAD4JH74</accession>
<dbReference type="Pfam" id="PF25568">
    <property type="entry name" value="AAA_lid_At3g28540"/>
    <property type="match status" value="1"/>
</dbReference>
<dbReference type="InterPro" id="IPR003960">
    <property type="entry name" value="ATPase_AAA_CS"/>
</dbReference>
<keyword evidence="6" id="KW-0547">Nucleotide-binding</keyword>
<evidence type="ECO:0000313" key="10">
    <source>
        <dbReference type="Proteomes" id="UP001190926"/>
    </source>
</evidence>
<organism evidence="9 10">
    <name type="scientific">Perilla frutescens var. hirtella</name>
    <name type="common">Perilla citriodora</name>
    <name type="synonym">Perilla setoyensis</name>
    <dbReference type="NCBI Taxonomy" id="608512"/>
    <lineage>
        <taxon>Eukaryota</taxon>
        <taxon>Viridiplantae</taxon>
        <taxon>Streptophyta</taxon>
        <taxon>Embryophyta</taxon>
        <taxon>Tracheophyta</taxon>
        <taxon>Spermatophyta</taxon>
        <taxon>Magnoliopsida</taxon>
        <taxon>eudicotyledons</taxon>
        <taxon>Gunneridae</taxon>
        <taxon>Pentapetalae</taxon>
        <taxon>asterids</taxon>
        <taxon>lamiids</taxon>
        <taxon>Lamiales</taxon>
        <taxon>Lamiaceae</taxon>
        <taxon>Nepetoideae</taxon>
        <taxon>Elsholtzieae</taxon>
        <taxon>Perilla</taxon>
    </lineage>
</organism>
<dbReference type="Gene3D" id="6.10.280.40">
    <property type="match status" value="1"/>
</dbReference>
<evidence type="ECO:0000256" key="4">
    <source>
        <dbReference type="ARBA" id="ARBA00022842"/>
    </source>
</evidence>
<sequence>MAVSMSSMPPASSIFAMYASVSAFIMLIQTMLNQLVPRQAQHYLLDLLRRYFSPRATRATVVIEERDGMSSNEVYSAAETYLCSQLKPDVQRLKISKRFKDPSLSIRFAKCERIADTHDGAALEWRFVNEERRKTSKVIDEDTDNVLVESEKKYFELSFDNKFRDKVLNSYLPLILERAKVIRAEKKVVKLHTLACAASYASSFVWDSINLEHPSTFQTLAMEPEMKQKIVDDLDRFVRRKEFYRRVGRAWKRGYLLYGPPGTGKSSLIAAMANYLKFDIYDLELTNVKRDSDLRKVLLRTANRSILVIEDIDCTVELPERKAAAAADSHCYRPRDHQFTLSGLLNFIDGLWSSCGDERIIVFTTNNKDKLDPALLRPGRMDMHIHMSYLTPDGFNLLASTYLDVQGDDPRLSEIGDLIKGKNVTPAEVAEELMKCDDVDSSLDGVVNFLKSRTNNNNNRNDGKIIKDEGIEVDKAKHEDIRAKQVVVDDIDHIDISNVTN</sequence>
<dbReference type="SMART" id="SM00382">
    <property type="entry name" value="AAA"/>
    <property type="match status" value="1"/>
</dbReference>
<dbReference type="GO" id="GO:0006950">
    <property type="term" value="P:response to stress"/>
    <property type="evidence" value="ECO:0007669"/>
    <property type="project" value="UniProtKB-ARBA"/>
</dbReference>
<dbReference type="GO" id="GO:0005524">
    <property type="term" value="F:ATP binding"/>
    <property type="evidence" value="ECO:0007669"/>
    <property type="project" value="UniProtKB-KW"/>
</dbReference>
<dbReference type="AlphaFoldDB" id="A0AAD4JH74"/>
<keyword evidence="3 9" id="KW-0378">Hydrolase</keyword>
<proteinExistence type="inferred from homology"/>
<comment type="cofactor">
    <cofactor evidence="1">
        <name>Mg(2+)</name>
        <dbReference type="ChEBI" id="CHEBI:18420"/>
    </cofactor>
</comment>
<dbReference type="Proteomes" id="UP001190926">
    <property type="component" value="Unassembled WGS sequence"/>
</dbReference>
<evidence type="ECO:0000256" key="6">
    <source>
        <dbReference type="RuleBase" id="RU003651"/>
    </source>
</evidence>
<evidence type="ECO:0000256" key="1">
    <source>
        <dbReference type="ARBA" id="ARBA00001946"/>
    </source>
</evidence>
<keyword evidence="6" id="KW-0067">ATP-binding</keyword>
<comment type="similarity">
    <text evidence="2">Belongs to the AAA ATPase family. BCS1 subfamily.</text>
</comment>
<evidence type="ECO:0000256" key="3">
    <source>
        <dbReference type="ARBA" id="ARBA00022801"/>
    </source>
</evidence>
<dbReference type="PANTHER" id="PTHR23070">
    <property type="entry name" value="BCS1 AAA-TYPE ATPASE"/>
    <property type="match status" value="1"/>
</dbReference>
<dbReference type="GO" id="GO:0016887">
    <property type="term" value="F:ATP hydrolysis activity"/>
    <property type="evidence" value="ECO:0007669"/>
    <property type="project" value="InterPro"/>
</dbReference>
<dbReference type="Gene3D" id="3.40.50.300">
    <property type="entry name" value="P-loop containing nucleotide triphosphate hydrolases"/>
    <property type="match status" value="1"/>
</dbReference>
<dbReference type="InterPro" id="IPR050747">
    <property type="entry name" value="Mitochondrial_chaperone_BCS1"/>
</dbReference>
<dbReference type="InterPro" id="IPR003593">
    <property type="entry name" value="AAA+_ATPase"/>
</dbReference>
<keyword evidence="10" id="KW-1185">Reference proteome</keyword>
<feature type="domain" description="AAA+ ATPase" evidence="8">
    <location>
        <begin position="251"/>
        <end position="391"/>
    </location>
</feature>
<dbReference type="EMBL" id="SDAM02000055">
    <property type="protein sequence ID" value="KAH6833804.1"/>
    <property type="molecule type" value="Genomic_DNA"/>
</dbReference>
<gene>
    <name evidence="9" type="ORF">C2S53_009813</name>
</gene>
<feature type="transmembrane region" description="Helical" evidence="7">
    <location>
        <begin position="12"/>
        <end position="32"/>
    </location>
</feature>
<comment type="caution">
    <text evidence="9">The sequence shown here is derived from an EMBL/GenBank/DDBJ whole genome shotgun (WGS) entry which is preliminary data.</text>
</comment>
<name>A0AAD4JH74_PERFH</name>